<organism evidence="4 5">
    <name type="scientific">Ciceribacter ferrooxidans</name>
    <dbReference type="NCBI Taxonomy" id="2509717"/>
    <lineage>
        <taxon>Bacteria</taxon>
        <taxon>Pseudomonadati</taxon>
        <taxon>Pseudomonadota</taxon>
        <taxon>Alphaproteobacteria</taxon>
        <taxon>Hyphomicrobiales</taxon>
        <taxon>Rhizobiaceae</taxon>
        <taxon>Ciceribacter</taxon>
    </lineage>
</organism>
<proteinExistence type="predicted"/>
<name>A0A4Q2T0Y6_9HYPH</name>
<feature type="domain" description="HTH araC/xylS-type" evidence="3">
    <location>
        <begin position="230"/>
        <end position="328"/>
    </location>
</feature>
<evidence type="ECO:0000259" key="3">
    <source>
        <dbReference type="PROSITE" id="PS01124"/>
    </source>
</evidence>
<keyword evidence="2" id="KW-0804">Transcription</keyword>
<dbReference type="EMBL" id="SDVB01000253">
    <property type="protein sequence ID" value="RYC10358.1"/>
    <property type="molecule type" value="Genomic_DNA"/>
</dbReference>
<dbReference type="OrthoDB" id="9793422at2"/>
<dbReference type="Pfam" id="PF12833">
    <property type="entry name" value="HTH_18"/>
    <property type="match status" value="1"/>
</dbReference>
<dbReference type="GO" id="GO:0043565">
    <property type="term" value="F:sequence-specific DNA binding"/>
    <property type="evidence" value="ECO:0007669"/>
    <property type="project" value="InterPro"/>
</dbReference>
<dbReference type="PROSITE" id="PS01124">
    <property type="entry name" value="HTH_ARAC_FAMILY_2"/>
    <property type="match status" value="1"/>
</dbReference>
<reference evidence="4 5" key="1">
    <citation type="submission" date="2019-01" db="EMBL/GenBank/DDBJ databases">
        <authorList>
            <person name="Deng T."/>
        </authorList>
    </citation>
    <scope>NUCLEOTIDE SEQUENCE [LARGE SCALE GENOMIC DNA]</scope>
    <source>
        <strain evidence="4 5">F8825</strain>
    </source>
</reference>
<dbReference type="Gene3D" id="3.40.50.880">
    <property type="match status" value="1"/>
</dbReference>
<evidence type="ECO:0000256" key="2">
    <source>
        <dbReference type="ARBA" id="ARBA00023163"/>
    </source>
</evidence>
<dbReference type="SMART" id="SM00342">
    <property type="entry name" value="HTH_ARAC"/>
    <property type="match status" value="1"/>
</dbReference>
<dbReference type="Pfam" id="PF01965">
    <property type="entry name" value="DJ-1_PfpI"/>
    <property type="match status" value="1"/>
</dbReference>
<dbReference type="InterPro" id="IPR002818">
    <property type="entry name" value="DJ-1/PfpI"/>
</dbReference>
<dbReference type="InterPro" id="IPR052158">
    <property type="entry name" value="INH-QAR"/>
</dbReference>
<evidence type="ECO:0000256" key="1">
    <source>
        <dbReference type="ARBA" id="ARBA00023015"/>
    </source>
</evidence>
<dbReference type="PANTHER" id="PTHR43130:SF3">
    <property type="entry name" value="HTH-TYPE TRANSCRIPTIONAL REGULATOR RV1931C"/>
    <property type="match status" value="1"/>
</dbReference>
<dbReference type="AlphaFoldDB" id="A0A4Q2T0Y6"/>
<dbReference type="InterPro" id="IPR018060">
    <property type="entry name" value="HTH_AraC"/>
</dbReference>
<gene>
    <name evidence="4" type="ORF">EUU22_17260</name>
</gene>
<keyword evidence="1" id="KW-0805">Transcription regulation</keyword>
<evidence type="ECO:0000313" key="4">
    <source>
        <dbReference type="EMBL" id="RYC10358.1"/>
    </source>
</evidence>
<dbReference type="InterPro" id="IPR009057">
    <property type="entry name" value="Homeodomain-like_sf"/>
</dbReference>
<dbReference type="GO" id="GO:0003700">
    <property type="term" value="F:DNA-binding transcription factor activity"/>
    <property type="evidence" value="ECO:0007669"/>
    <property type="project" value="InterPro"/>
</dbReference>
<dbReference type="Gene3D" id="1.10.10.60">
    <property type="entry name" value="Homeodomain-like"/>
    <property type="match status" value="1"/>
</dbReference>
<dbReference type="PANTHER" id="PTHR43130">
    <property type="entry name" value="ARAC-FAMILY TRANSCRIPTIONAL REGULATOR"/>
    <property type="match status" value="1"/>
</dbReference>
<dbReference type="SUPFAM" id="SSF52317">
    <property type="entry name" value="Class I glutamine amidotransferase-like"/>
    <property type="match status" value="1"/>
</dbReference>
<comment type="caution">
    <text evidence="4">The sequence shown here is derived from an EMBL/GenBank/DDBJ whole genome shotgun (WGS) entry which is preliminary data.</text>
</comment>
<protein>
    <submittedName>
        <fullName evidence="4">Helix-turn-helix domain-containing protein</fullName>
    </submittedName>
</protein>
<dbReference type="CDD" id="cd03137">
    <property type="entry name" value="GATase1_AraC_1"/>
    <property type="match status" value="1"/>
</dbReference>
<sequence length="335" mass="36785">MQRRREIPVYMVVPPRALLLDIAGPMEVLRKANLVQEEVFFSVRYIGPAPTVGSSIGLQLAAVEPLPEELPEGSLVVVSGAADKPLGQVFDSRAEDVRLEAAIVAWLKRAILPGRRLVSICSGALLAARAGLLDGYECTTHHETTAELIRLAPTARVRENRLYVEDGERLTSAGITAGIDLMLHIVAKEAGHATALAVARYLVVYLRRGGADPQLSPWLEGRNHIHPAIHRAQDAVAADPARDWSVDELARVAVTSPRNLSRLFNEHTGMSVSDYVNRMRIALAHELVVTTRLDMESVAERAGFASTRQFRRAWNRLHSASPSRARKLPPEHARA</sequence>
<evidence type="ECO:0000313" key="5">
    <source>
        <dbReference type="Proteomes" id="UP000291088"/>
    </source>
</evidence>
<dbReference type="SUPFAM" id="SSF46689">
    <property type="entry name" value="Homeodomain-like"/>
    <property type="match status" value="2"/>
</dbReference>
<dbReference type="Proteomes" id="UP000291088">
    <property type="component" value="Unassembled WGS sequence"/>
</dbReference>
<dbReference type="InterPro" id="IPR029062">
    <property type="entry name" value="Class_I_gatase-like"/>
</dbReference>
<keyword evidence="5" id="KW-1185">Reference proteome</keyword>
<accession>A0A4Q2T0Y6</accession>